<dbReference type="RefSeq" id="WP_385953316.1">
    <property type="nucleotide sequence ID" value="NZ_JBHSUB010000018.1"/>
</dbReference>
<dbReference type="InterPro" id="IPR000326">
    <property type="entry name" value="PAP2/HPO"/>
</dbReference>
<evidence type="ECO:0000259" key="5">
    <source>
        <dbReference type="SMART" id="SM00014"/>
    </source>
</evidence>
<evidence type="ECO:0000313" key="7">
    <source>
        <dbReference type="Proteomes" id="UP001596230"/>
    </source>
</evidence>
<feature type="transmembrane region" description="Helical" evidence="4">
    <location>
        <begin position="185"/>
        <end position="203"/>
    </location>
</feature>
<dbReference type="SMART" id="SM00014">
    <property type="entry name" value="acidPPc"/>
    <property type="match status" value="1"/>
</dbReference>
<dbReference type="Pfam" id="PF01569">
    <property type="entry name" value="PAP2"/>
    <property type="match status" value="1"/>
</dbReference>
<keyword evidence="7" id="KW-1185">Reference proteome</keyword>
<dbReference type="PANTHER" id="PTHR14969">
    <property type="entry name" value="SPHINGOSINE-1-PHOSPHATE PHOSPHOHYDROLASE"/>
    <property type="match status" value="1"/>
</dbReference>
<feature type="transmembrane region" description="Helical" evidence="4">
    <location>
        <begin position="48"/>
        <end position="67"/>
    </location>
</feature>
<dbReference type="CDD" id="cd01610">
    <property type="entry name" value="PAP2_like"/>
    <property type="match status" value="1"/>
</dbReference>
<evidence type="ECO:0000256" key="1">
    <source>
        <dbReference type="ARBA" id="ARBA00012374"/>
    </source>
</evidence>
<feature type="transmembrane region" description="Helical" evidence="4">
    <location>
        <begin position="79"/>
        <end position="97"/>
    </location>
</feature>
<proteinExistence type="predicted"/>
<gene>
    <name evidence="6" type="ORF">ACFP9W_14345</name>
</gene>
<keyword evidence="4" id="KW-0472">Membrane</keyword>
<evidence type="ECO:0000256" key="3">
    <source>
        <dbReference type="ARBA" id="ARBA00047594"/>
    </source>
</evidence>
<evidence type="ECO:0000256" key="2">
    <source>
        <dbReference type="ARBA" id="ARBA00032707"/>
    </source>
</evidence>
<evidence type="ECO:0000313" key="6">
    <source>
        <dbReference type="EMBL" id="MFC6379233.1"/>
    </source>
</evidence>
<dbReference type="EC" id="3.6.1.27" evidence="1"/>
<comment type="caution">
    <text evidence="6">The sequence shown here is derived from an EMBL/GenBank/DDBJ whole genome shotgun (WGS) entry which is preliminary data.</text>
</comment>
<evidence type="ECO:0000256" key="4">
    <source>
        <dbReference type="SAM" id="Phobius"/>
    </source>
</evidence>
<feature type="transmembrane region" description="Helical" evidence="4">
    <location>
        <begin position="158"/>
        <end position="178"/>
    </location>
</feature>
<keyword evidence="4" id="KW-1133">Transmembrane helix</keyword>
<organism evidence="6 7">
    <name type="scientific">Tatumella terrea</name>
    <dbReference type="NCBI Taxonomy" id="419007"/>
    <lineage>
        <taxon>Bacteria</taxon>
        <taxon>Pseudomonadati</taxon>
        <taxon>Pseudomonadota</taxon>
        <taxon>Gammaproteobacteria</taxon>
        <taxon>Enterobacterales</taxon>
        <taxon>Erwiniaceae</taxon>
        <taxon>Tatumella</taxon>
    </lineage>
</organism>
<dbReference type="InterPro" id="IPR036938">
    <property type="entry name" value="PAP2/HPO_sf"/>
</dbReference>
<sequence>MVLKSVSAGVLILLCLPLLVWVSGWHWQPGNTLPLQPLLFAFTETVTRPWGILTTLLLGGWLLWLRYSDGAGLRELAQTAVLVVLVVWGGQGVNKLIKHYVQEPRPYTLWISKESGTAVGNFYHLSRQQRGQLVGRVAGQQQVIPGWLRQHWAYETGYSFPSGHSMFAACWALLMLVLAGVKRHYITVIATFVWAMVVMWSRMALGMHWPWDVTMSVMVAGITLTVACTIFRRLLTGHDRQG</sequence>
<dbReference type="PANTHER" id="PTHR14969:SF54">
    <property type="entry name" value="PHOSPHATIDYLGLYCEROPHOSPHATASE B"/>
    <property type="match status" value="1"/>
</dbReference>
<reference evidence="7" key="1">
    <citation type="journal article" date="2019" name="Int. J. Syst. Evol. Microbiol.">
        <title>The Global Catalogue of Microorganisms (GCM) 10K type strain sequencing project: providing services to taxonomists for standard genome sequencing and annotation.</title>
        <authorList>
            <consortium name="The Broad Institute Genomics Platform"/>
            <consortium name="The Broad Institute Genome Sequencing Center for Infectious Disease"/>
            <person name="Wu L."/>
            <person name="Ma J."/>
        </authorList>
    </citation>
    <scope>NUCLEOTIDE SEQUENCE [LARGE SCALE GENOMIC DNA]</scope>
    <source>
        <strain evidence="7">CGMCC 1.18518</strain>
    </source>
</reference>
<protein>
    <recommendedName>
        <fullName evidence="1">undecaprenyl-diphosphate phosphatase</fullName>
        <ecNumber evidence="1">3.6.1.27</ecNumber>
    </recommendedName>
    <alternativeName>
        <fullName evidence="2">Undecaprenyl pyrophosphate phosphatase</fullName>
    </alternativeName>
</protein>
<dbReference type="SUPFAM" id="SSF48317">
    <property type="entry name" value="Acid phosphatase/Vanadium-dependent haloperoxidase"/>
    <property type="match status" value="1"/>
</dbReference>
<comment type="catalytic activity">
    <reaction evidence="3">
        <text>di-trans,octa-cis-undecaprenyl diphosphate + H2O = di-trans,octa-cis-undecaprenyl phosphate + phosphate + H(+)</text>
        <dbReference type="Rhea" id="RHEA:28094"/>
        <dbReference type="ChEBI" id="CHEBI:15377"/>
        <dbReference type="ChEBI" id="CHEBI:15378"/>
        <dbReference type="ChEBI" id="CHEBI:43474"/>
        <dbReference type="ChEBI" id="CHEBI:58405"/>
        <dbReference type="ChEBI" id="CHEBI:60392"/>
        <dbReference type="EC" id="3.6.1.27"/>
    </reaction>
</comment>
<dbReference type="EMBL" id="JBHSUB010000018">
    <property type="protein sequence ID" value="MFC6379233.1"/>
    <property type="molecule type" value="Genomic_DNA"/>
</dbReference>
<name>A0ABW1W3K3_9GAMM</name>
<dbReference type="Proteomes" id="UP001596230">
    <property type="component" value="Unassembled WGS sequence"/>
</dbReference>
<feature type="domain" description="Phosphatidic acid phosphatase type 2/haloperoxidase" evidence="5">
    <location>
        <begin position="79"/>
        <end position="228"/>
    </location>
</feature>
<dbReference type="Gene3D" id="1.20.144.10">
    <property type="entry name" value="Phosphatidic acid phosphatase type 2/haloperoxidase"/>
    <property type="match status" value="1"/>
</dbReference>
<keyword evidence="4" id="KW-0812">Transmembrane</keyword>
<accession>A0ABW1W3K3</accession>
<feature type="transmembrane region" description="Helical" evidence="4">
    <location>
        <begin position="215"/>
        <end position="235"/>
    </location>
</feature>